<feature type="signal peptide" evidence="1">
    <location>
        <begin position="1"/>
        <end position="23"/>
    </location>
</feature>
<evidence type="ECO:0008006" key="4">
    <source>
        <dbReference type="Google" id="ProtNLM"/>
    </source>
</evidence>
<dbReference type="PATRIC" id="fig|84531.8.peg.908"/>
<organism evidence="2 3">
    <name type="scientific">Lysobacter antibioticus</name>
    <dbReference type="NCBI Taxonomy" id="84531"/>
    <lineage>
        <taxon>Bacteria</taxon>
        <taxon>Pseudomonadati</taxon>
        <taxon>Pseudomonadota</taxon>
        <taxon>Gammaproteobacteria</taxon>
        <taxon>Lysobacterales</taxon>
        <taxon>Lysobacteraceae</taxon>
        <taxon>Lysobacter</taxon>
    </lineage>
</organism>
<evidence type="ECO:0000313" key="2">
    <source>
        <dbReference type="EMBL" id="ALN79042.1"/>
    </source>
</evidence>
<evidence type="ECO:0000256" key="1">
    <source>
        <dbReference type="SAM" id="SignalP"/>
    </source>
</evidence>
<name>A0A0S2F683_LYSAN</name>
<gene>
    <name evidence="2" type="ORF">LA76x_0881</name>
</gene>
<keyword evidence="3" id="KW-1185">Reference proteome</keyword>
<feature type="chain" id="PRO_5006596871" description="Secreted protein" evidence="1">
    <location>
        <begin position="24"/>
        <end position="183"/>
    </location>
</feature>
<dbReference type="EMBL" id="CP011129">
    <property type="protein sequence ID" value="ALN79042.1"/>
    <property type="molecule type" value="Genomic_DNA"/>
</dbReference>
<dbReference type="Proteomes" id="UP000060787">
    <property type="component" value="Chromosome"/>
</dbReference>
<sequence length="183" mass="19333">MSKDVLFSLMWFVAATASPYAMAQDRAETEGREAAAAAAEAAAAAAEAARAHATAAAEASNAASAPSVPKLNIRWDCGECERNDKVPPLIEQAYAEQASEHSLSVSETDVAEVAIIDIRQRPPGVRVMFGIMAGRDRLGLRVRRAGKEFEVSDTSANIVMGLNHLSASVGKSVFEELTAATDK</sequence>
<accession>A0A0S2F683</accession>
<proteinExistence type="predicted"/>
<protein>
    <recommendedName>
        <fullName evidence="4">Secreted protein</fullName>
    </recommendedName>
</protein>
<reference evidence="2 3" key="1">
    <citation type="journal article" date="2015" name="BMC Genomics">
        <title>Comparative genomics and metabolic profiling of the genus Lysobacter.</title>
        <authorList>
            <person name="de Bruijn I."/>
            <person name="Cheng X."/>
            <person name="de Jager V."/>
            <person name="Exposito R.G."/>
            <person name="Watrous J."/>
            <person name="Patel N."/>
            <person name="Postma J."/>
            <person name="Dorrestein P.C."/>
            <person name="Kobayashi D."/>
            <person name="Raaijmakers J.M."/>
        </authorList>
    </citation>
    <scope>NUCLEOTIDE SEQUENCE [LARGE SCALE GENOMIC DNA]</scope>
    <source>
        <strain evidence="2 3">76</strain>
    </source>
</reference>
<dbReference type="AlphaFoldDB" id="A0A0S2F683"/>
<dbReference type="KEGG" id="lab:LA76x_0881"/>
<evidence type="ECO:0000313" key="3">
    <source>
        <dbReference type="Proteomes" id="UP000060787"/>
    </source>
</evidence>
<keyword evidence="1" id="KW-0732">Signal</keyword>